<protein>
    <submittedName>
        <fullName evidence="2">Peptidase U62 modulator of DNA gyrase</fullName>
    </submittedName>
</protein>
<name>A0A812F9N7_9ARCH</name>
<dbReference type="EMBL" id="CAJNAQ010000005">
    <property type="protein sequence ID" value="CAE6501930.1"/>
    <property type="molecule type" value="Genomic_DNA"/>
</dbReference>
<dbReference type="GO" id="GO:0008237">
    <property type="term" value="F:metallopeptidase activity"/>
    <property type="evidence" value="ECO:0007669"/>
    <property type="project" value="InterPro"/>
</dbReference>
<dbReference type="AlphaFoldDB" id="A0A812F9N7"/>
<evidence type="ECO:0000313" key="3">
    <source>
        <dbReference type="Proteomes" id="UP000655759"/>
    </source>
</evidence>
<gene>
    <name evidence="2" type="ORF">NUZ5A_51215</name>
</gene>
<dbReference type="InterPro" id="IPR035068">
    <property type="entry name" value="TldD/PmbA_N"/>
</dbReference>
<sequence>MSVCDDIIARSRHLKVDECEAVMCSKRAITVRITDSEITEIKEGLYNVACVRLIHEKKISAVQSTSPHAGMVDDALASSRHLVQRPFWISLPEDSKCHAVKNINDEKLWAAEASFAADIAQEMINSALHSSIANISGSLNIVCDEFEIMNTHGLERKEKSTYISGLINSDSDKTSMPSSGIGQSNSRMLHGFDAASIGAEASQMCSDSLNPKSAEQETTSVIFEPMAVGEILTFVLSPNFSLKTYSEKRSCFSGKIGSHIAPQEFSLSDEPHVANGLGSKSFDDEGIPTARRQYVREGVMESTYSDLYNAFKENTVTSGNATRHGSPLGRAAEPIPVALPHNLSITAGNMTRDELVRQTHSGVIVSRLWYTYAVNPIKGDFSCTARSGIWKIEGGRITHPLKQVRIVHTLPKLLQSISAIANNPRTVLSWAANPVSAPTIRCDGIRVAPT</sequence>
<dbReference type="Gene3D" id="3.30.2290.10">
    <property type="entry name" value="PmbA/TldD superfamily"/>
    <property type="match status" value="1"/>
</dbReference>
<feature type="domain" description="Metalloprotease TldD/E C-terminal" evidence="1">
    <location>
        <begin position="218"/>
        <end position="448"/>
    </location>
</feature>
<dbReference type="PANTHER" id="PTHR43421:SF1">
    <property type="entry name" value="METALLOPROTEASE PMBA"/>
    <property type="match status" value="1"/>
</dbReference>
<organism evidence="2 3">
    <name type="scientific">Candidatus Nitrosotenuis uzonensis</name>
    <dbReference type="NCBI Taxonomy" id="1407055"/>
    <lineage>
        <taxon>Archaea</taxon>
        <taxon>Nitrososphaerota</taxon>
        <taxon>Candidatus Nitrosotenuis</taxon>
    </lineage>
</organism>
<dbReference type="GO" id="GO:0005829">
    <property type="term" value="C:cytosol"/>
    <property type="evidence" value="ECO:0007669"/>
    <property type="project" value="TreeGrafter"/>
</dbReference>
<dbReference type="SUPFAM" id="SSF111283">
    <property type="entry name" value="Putative modulator of DNA gyrase, PmbA/TldD"/>
    <property type="match status" value="1"/>
</dbReference>
<dbReference type="Pfam" id="PF19289">
    <property type="entry name" value="PmbA_TldD_3rd"/>
    <property type="match status" value="1"/>
</dbReference>
<dbReference type="InterPro" id="IPR036059">
    <property type="entry name" value="TldD/PmbA_sf"/>
</dbReference>
<dbReference type="InterPro" id="IPR045569">
    <property type="entry name" value="Metalloprtase-TldD/E_C"/>
</dbReference>
<proteinExistence type="predicted"/>
<evidence type="ECO:0000313" key="2">
    <source>
        <dbReference type="EMBL" id="CAE6501930.1"/>
    </source>
</evidence>
<comment type="caution">
    <text evidence="2">The sequence shown here is derived from an EMBL/GenBank/DDBJ whole genome shotgun (WGS) entry which is preliminary data.</text>
</comment>
<dbReference type="PANTHER" id="PTHR43421">
    <property type="entry name" value="METALLOPROTEASE PMBA"/>
    <property type="match status" value="1"/>
</dbReference>
<dbReference type="InterPro" id="IPR047657">
    <property type="entry name" value="PmbA"/>
</dbReference>
<dbReference type="GO" id="GO:0006508">
    <property type="term" value="P:proteolysis"/>
    <property type="evidence" value="ECO:0007669"/>
    <property type="project" value="InterPro"/>
</dbReference>
<evidence type="ECO:0000259" key="1">
    <source>
        <dbReference type="Pfam" id="PF19289"/>
    </source>
</evidence>
<reference evidence="2" key="1">
    <citation type="submission" date="2021-02" db="EMBL/GenBank/DDBJ databases">
        <authorList>
            <person name="Han P."/>
        </authorList>
    </citation>
    <scope>NUCLEOTIDE SEQUENCE</scope>
    <source>
        <strain evidence="2">Candidatus Nitrosotenuis uzonensis 5A</strain>
    </source>
</reference>
<dbReference type="RefSeq" id="WP_205100619.1">
    <property type="nucleotide sequence ID" value="NZ_CAJNAQ010000005.1"/>
</dbReference>
<dbReference type="Proteomes" id="UP000655759">
    <property type="component" value="Unassembled WGS sequence"/>
</dbReference>
<accession>A0A812F9N7</accession>